<evidence type="ECO:0000256" key="2">
    <source>
        <dbReference type="ARBA" id="ARBA00007998"/>
    </source>
</evidence>
<keyword evidence="4" id="KW-0309">Germination</keyword>
<feature type="transmembrane region" description="Helical" evidence="8">
    <location>
        <begin position="12"/>
        <end position="30"/>
    </location>
</feature>
<feature type="transmembrane region" description="Helical" evidence="8">
    <location>
        <begin position="137"/>
        <end position="161"/>
    </location>
</feature>
<feature type="transmembrane region" description="Helical" evidence="8">
    <location>
        <begin position="336"/>
        <end position="357"/>
    </location>
</feature>
<organism evidence="9 10">
    <name type="scientific">Paenibacillus terreus</name>
    <dbReference type="NCBI Taxonomy" id="1387834"/>
    <lineage>
        <taxon>Bacteria</taxon>
        <taxon>Bacillati</taxon>
        <taxon>Bacillota</taxon>
        <taxon>Bacilli</taxon>
        <taxon>Bacillales</taxon>
        <taxon>Paenibacillaceae</taxon>
        <taxon>Paenibacillus</taxon>
    </lineage>
</organism>
<proteinExistence type="inferred from homology"/>
<feature type="transmembrane region" description="Helical" evidence="8">
    <location>
        <begin position="104"/>
        <end position="125"/>
    </location>
</feature>
<dbReference type="PANTHER" id="PTHR34975">
    <property type="entry name" value="SPORE GERMINATION PROTEIN A2"/>
    <property type="match status" value="1"/>
</dbReference>
<keyword evidence="6 8" id="KW-1133">Transmembrane helix</keyword>
<keyword evidence="5 8" id="KW-0812">Transmembrane</keyword>
<protein>
    <submittedName>
        <fullName evidence="9">Endospore germination permease</fullName>
    </submittedName>
</protein>
<comment type="similarity">
    <text evidence="2">Belongs to the amino acid-polyamine-organocation (APC) superfamily. Spore germination protein (SGP) (TC 2.A.3.9) family.</text>
</comment>
<evidence type="ECO:0000256" key="3">
    <source>
        <dbReference type="ARBA" id="ARBA00022448"/>
    </source>
</evidence>
<dbReference type="RefSeq" id="WP_375527856.1">
    <property type="nucleotide sequence ID" value="NZ_JBHILM010000036.1"/>
</dbReference>
<feature type="transmembrane region" description="Helical" evidence="8">
    <location>
        <begin position="70"/>
        <end position="92"/>
    </location>
</feature>
<evidence type="ECO:0000256" key="7">
    <source>
        <dbReference type="ARBA" id="ARBA00023136"/>
    </source>
</evidence>
<accession>A0ABV5BEJ4</accession>
<sequence>MSKNAIRISELVAVLILYEIGSTTLYLQGAKALQDAWAVMMIGACGGFLLLLMYLWIFRLDPRRDLFELCIHYLGKIAGGFIGLLFVGYFAYEASRVTRDLAELTALTLLDRTPLVAIVLMTLLVSYNDVRYGPKSVFLITLTLLPIVAAGYIILLLLLSFSGRIQLEYIFPVLENGLLPVFNIAFPTSITFPFGQVVILLVFFRLLDANRKQINKAVMLTYGIVALILILLNQLNIVVLGPKLAAMFTYPLLEVVRLINIVRVFERLDVIFVLILFMGLGTKIVIFYTGAAIGFCRITGLKYKASVVLSGIIIFACSLFPANFTEYIWIGLNFTVIWVWPIFQFVLPLLLLLMMLIRKKKRQQQPEDAVPAAAERA</sequence>
<comment type="caution">
    <text evidence="9">The sequence shown here is derived from an EMBL/GenBank/DDBJ whole genome shotgun (WGS) entry which is preliminary data.</text>
</comment>
<name>A0ABV5BEJ4_9BACL</name>
<evidence type="ECO:0000256" key="1">
    <source>
        <dbReference type="ARBA" id="ARBA00004141"/>
    </source>
</evidence>
<feature type="transmembrane region" description="Helical" evidence="8">
    <location>
        <begin position="219"/>
        <end position="241"/>
    </location>
</feature>
<gene>
    <name evidence="9" type="ORF">ACE3NQ_24825</name>
</gene>
<reference evidence="9 10" key="1">
    <citation type="submission" date="2024-09" db="EMBL/GenBank/DDBJ databases">
        <authorList>
            <person name="Ruan L."/>
        </authorList>
    </citation>
    <scope>NUCLEOTIDE SEQUENCE [LARGE SCALE GENOMIC DNA]</scope>
    <source>
        <strain evidence="9 10">D33</strain>
    </source>
</reference>
<feature type="transmembrane region" description="Helical" evidence="8">
    <location>
        <begin position="181"/>
        <end position="207"/>
    </location>
</feature>
<dbReference type="InterPro" id="IPR004761">
    <property type="entry name" value="Spore_GerAB"/>
</dbReference>
<feature type="transmembrane region" description="Helical" evidence="8">
    <location>
        <begin position="36"/>
        <end position="58"/>
    </location>
</feature>
<feature type="transmembrane region" description="Helical" evidence="8">
    <location>
        <begin position="307"/>
        <end position="330"/>
    </location>
</feature>
<dbReference type="PANTHER" id="PTHR34975:SF2">
    <property type="entry name" value="SPORE GERMINATION PROTEIN A2"/>
    <property type="match status" value="1"/>
</dbReference>
<feature type="transmembrane region" description="Helical" evidence="8">
    <location>
        <begin position="270"/>
        <end position="295"/>
    </location>
</feature>
<dbReference type="EMBL" id="JBHILM010000036">
    <property type="protein sequence ID" value="MFB5684138.1"/>
    <property type="molecule type" value="Genomic_DNA"/>
</dbReference>
<evidence type="ECO:0000256" key="6">
    <source>
        <dbReference type="ARBA" id="ARBA00022989"/>
    </source>
</evidence>
<evidence type="ECO:0000256" key="4">
    <source>
        <dbReference type="ARBA" id="ARBA00022544"/>
    </source>
</evidence>
<dbReference type="Pfam" id="PF03845">
    <property type="entry name" value="Spore_permease"/>
    <property type="match status" value="1"/>
</dbReference>
<evidence type="ECO:0000313" key="10">
    <source>
        <dbReference type="Proteomes" id="UP001580407"/>
    </source>
</evidence>
<keyword evidence="7 8" id="KW-0472">Membrane</keyword>
<evidence type="ECO:0000256" key="8">
    <source>
        <dbReference type="SAM" id="Phobius"/>
    </source>
</evidence>
<keyword evidence="3" id="KW-0813">Transport</keyword>
<dbReference type="NCBIfam" id="TIGR00912">
    <property type="entry name" value="2A0309"/>
    <property type="match status" value="1"/>
</dbReference>
<comment type="subcellular location">
    <subcellularLocation>
        <location evidence="1">Membrane</location>
        <topology evidence="1">Multi-pass membrane protein</topology>
    </subcellularLocation>
</comment>
<dbReference type="Proteomes" id="UP001580407">
    <property type="component" value="Unassembled WGS sequence"/>
</dbReference>
<evidence type="ECO:0000256" key="5">
    <source>
        <dbReference type="ARBA" id="ARBA00022692"/>
    </source>
</evidence>
<keyword evidence="10" id="KW-1185">Reference proteome</keyword>
<evidence type="ECO:0000313" key="9">
    <source>
        <dbReference type="EMBL" id="MFB5684138.1"/>
    </source>
</evidence>